<dbReference type="Proteomes" id="UP000285624">
    <property type="component" value="Unassembled WGS sequence"/>
</dbReference>
<keyword evidence="2" id="KW-0732">Signal</keyword>
<name>A0A421GQR2_9STRA</name>
<dbReference type="EMBL" id="MAYM02000054">
    <property type="protein sequence ID" value="RLN46376.1"/>
    <property type="molecule type" value="Genomic_DNA"/>
</dbReference>
<feature type="compositionally biased region" description="Basic and acidic residues" evidence="1">
    <location>
        <begin position="194"/>
        <end position="203"/>
    </location>
</feature>
<reference evidence="6 7" key="2">
    <citation type="submission" date="2018-07" db="EMBL/GenBank/DDBJ databases">
        <title>Genome sequencing of oomycete isolates from Chile give support for New Zealand origin for Phytophthora kernoviae and make available the first Nothophytophthora sp. genome.</title>
        <authorList>
            <person name="Studholme D.J."/>
            <person name="Sanfuentes E."/>
            <person name="Panda P."/>
            <person name="Hill R."/>
            <person name="Sambles C."/>
            <person name="Grant M."/>
            <person name="Williams N.M."/>
            <person name="Mcdougal R.L."/>
        </authorList>
    </citation>
    <scope>NUCLEOTIDE SEQUENCE [LARGE SCALE GENOMIC DNA]</scope>
    <source>
        <strain evidence="4">Chile2</strain>
        <strain evidence="5">Chile4</strain>
    </source>
</reference>
<dbReference type="Proteomes" id="UP000285883">
    <property type="component" value="Unassembled WGS sequence"/>
</dbReference>
<dbReference type="EMBL" id="MBDN02000114">
    <property type="protein sequence ID" value="RLN80292.1"/>
    <property type="molecule type" value="Genomic_DNA"/>
</dbReference>
<gene>
    <name evidence="4" type="ORF">BBI17_004462</name>
    <name evidence="5" type="ORF">BBO99_00004591</name>
    <name evidence="3" type="ORF">JM16_004094</name>
</gene>
<feature type="chain" id="PRO_5036107179" description="RxLR effector protein" evidence="2">
    <location>
        <begin position="23"/>
        <end position="210"/>
    </location>
</feature>
<feature type="region of interest" description="Disordered" evidence="1">
    <location>
        <begin position="183"/>
        <end position="210"/>
    </location>
</feature>
<dbReference type="Proteomes" id="UP000785171">
    <property type="component" value="Unassembled WGS sequence"/>
</dbReference>
<reference evidence="3" key="3">
    <citation type="submission" date="2020-06" db="EMBL/GenBank/DDBJ databases">
        <authorList>
            <person name="Studholme D.J."/>
        </authorList>
    </citation>
    <scope>NUCLEOTIDE SEQUENCE</scope>
    <source>
        <strain evidence="3">NZFS 2646</strain>
    </source>
</reference>
<accession>A0A421GQR2</accession>
<organism evidence="5 6">
    <name type="scientific">Phytophthora kernoviae</name>
    <dbReference type="NCBI Taxonomy" id="325452"/>
    <lineage>
        <taxon>Eukaryota</taxon>
        <taxon>Sar</taxon>
        <taxon>Stramenopiles</taxon>
        <taxon>Oomycota</taxon>
        <taxon>Peronosporomycetes</taxon>
        <taxon>Peronosporales</taxon>
        <taxon>Peronosporaceae</taxon>
        <taxon>Phytophthora</taxon>
    </lineage>
</organism>
<protein>
    <recommendedName>
        <fullName evidence="8">RxLR effector protein</fullName>
    </recommendedName>
</protein>
<evidence type="ECO:0000313" key="4">
    <source>
        <dbReference type="EMBL" id="RLN46376.1"/>
    </source>
</evidence>
<dbReference type="EMBL" id="JPWV03000090">
    <property type="protein sequence ID" value="KAG2525605.1"/>
    <property type="molecule type" value="Genomic_DNA"/>
</dbReference>
<reference evidence="3" key="1">
    <citation type="journal article" date="2015" name="Genom Data">
        <title>Genome sequences of six Phytophthora species associated with forests in New Zealand.</title>
        <authorList>
            <person name="Studholme D.J."/>
            <person name="McDougal R.L."/>
            <person name="Sambles C."/>
            <person name="Hansen E."/>
            <person name="Hardy G."/>
            <person name="Grant M."/>
            <person name="Ganley R.J."/>
            <person name="Williams N.M."/>
        </authorList>
    </citation>
    <scope>NUCLEOTIDE SEQUENCE</scope>
    <source>
        <strain evidence="3">NZFS 2646</strain>
    </source>
</reference>
<sequence length="210" mass="20120">MFNNKIFALCITVAALSSGAYAEMEVAETFSLLGAGLHGRAGGGARIYGAGTARVGAGAGLYGSKEAGIRSGAGLYGAGNGAGIGLHGAGVGGGVGVGGAVNGGAGISGGTGVGGGVTGAANSGTSYSGGATTTANPNGATATKNGRAMASASIVATAMPQKQQTPDPVLQNAGKIPVVLHTARSNLRPWPAESSKDRQDRDMVAGAHPR</sequence>
<keyword evidence="6" id="KW-1185">Reference proteome</keyword>
<evidence type="ECO:0000313" key="3">
    <source>
        <dbReference type="EMBL" id="KAG2525605.1"/>
    </source>
</evidence>
<evidence type="ECO:0000256" key="1">
    <source>
        <dbReference type="SAM" id="MobiDB-lite"/>
    </source>
</evidence>
<comment type="caution">
    <text evidence="5">The sequence shown here is derived from an EMBL/GenBank/DDBJ whole genome shotgun (WGS) entry which is preliminary data.</text>
</comment>
<evidence type="ECO:0000313" key="6">
    <source>
        <dbReference type="Proteomes" id="UP000285624"/>
    </source>
</evidence>
<evidence type="ECO:0000313" key="5">
    <source>
        <dbReference type="EMBL" id="RLN80292.1"/>
    </source>
</evidence>
<proteinExistence type="predicted"/>
<evidence type="ECO:0008006" key="8">
    <source>
        <dbReference type="Google" id="ProtNLM"/>
    </source>
</evidence>
<evidence type="ECO:0000313" key="7">
    <source>
        <dbReference type="Proteomes" id="UP000285883"/>
    </source>
</evidence>
<dbReference type="AlphaFoldDB" id="A0A421GQR2"/>
<feature type="signal peptide" evidence="2">
    <location>
        <begin position="1"/>
        <end position="22"/>
    </location>
</feature>
<evidence type="ECO:0000256" key="2">
    <source>
        <dbReference type="SAM" id="SignalP"/>
    </source>
</evidence>